<dbReference type="PROSITE" id="PS51257">
    <property type="entry name" value="PROKAR_LIPOPROTEIN"/>
    <property type="match status" value="1"/>
</dbReference>
<accession>A0AAE3M0U3</accession>
<dbReference type="InterPro" id="IPR036249">
    <property type="entry name" value="Thioredoxin-like_sf"/>
</dbReference>
<gene>
    <name evidence="1" type="ORF">OM075_00755</name>
</gene>
<protein>
    <recommendedName>
        <fullName evidence="3">Thioredoxin domain-containing protein</fullName>
    </recommendedName>
</protein>
<dbReference type="EMBL" id="JAPDPJ010000001">
    <property type="protein sequence ID" value="MCW3784969.1"/>
    <property type="molecule type" value="Genomic_DNA"/>
</dbReference>
<dbReference type="SUPFAM" id="SSF52833">
    <property type="entry name" value="Thioredoxin-like"/>
    <property type="match status" value="1"/>
</dbReference>
<evidence type="ECO:0008006" key="3">
    <source>
        <dbReference type="Google" id="ProtNLM"/>
    </source>
</evidence>
<organism evidence="1 2">
    <name type="scientific">Plebeiibacterium sediminum</name>
    <dbReference type="NCBI Taxonomy" id="2992112"/>
    <lineage>
        <taxon>Bacteria</taxon>
        <taxon>Pseudomonadati</taxon>
        <taxon>Bacteroidota</taxon>
        <taxon>Bacteroidia</taxon>
        <taxon>Marinilabiliales</taxon>
        <taxon>Marinilabiliaceae</taxon>
        <taxon>Plebeiibacterium</taxon>
    </lineage>
</organism>
<evidence type="ECO:0000313" key="1">
    <source>
        <dbReference type="EMBL" id="MCW3784969.1"/>
    </source>
</evidence>
<reference evidence="1" key="1">
    <citation type="submission" date="2022-10" db="EMBL/GenBank/DDBJ databases">
        <authorList>
            <person name="Yu W.X."/>
        </authorList>
    </citation>
    <scope>NUCLEOTIDE SEQUENCE</scope>
    <source>
        <strain evidence="1">AAT</strain>
    </source>
</reference>
<comment type="caution">
    <text evidence="1">The sequence shown here is derived from an EMBL/GenBank/DDBJ whole genome shotgun (WGS) entry which is preliminary data.</text>
</comment>
<sequence>MRCFILGILLSFVLFSCKESVEQKVPVVDGILLNNTNSEIYLYKEGDQPLLLDTIVINEEGSFRIYQEKIETPAFYSLVFHDSSKINLFLKPNDFIQVQINAKDIINTCESKNSKVLNAFWKLERNEMQFQEQIKILAKDFKALIGNEENDSLYQALIKRKDSIINVYRDAGISITHNVSNEIVKWKMLNQKAGNISPFSLEKDLKLFLENAENLTRDEHWAPLFKDYDNSLTKAYAAIRAQERYSEGEHLIQLNARTNWNDSLPLNKLNAKLIHIVLWDDSLIQRNEVRFGNVSDIQKRFGARGLKTLMVAYEKDKDLWRDNISKIRSNYWHVIDTSGVASTDLLELGVRSLPFNFLVDQDGKIIGRDLWGTDLEKRVSNFLKNY</sequence>
<dbReference type="Proteomes" id="UP001209229">
    <property type="component" value="Unassembled WGS sequence"/>
</dbReference>
<dbReference type="RefSeq" id="WP_301188540.1">
    <property type="nucleotide sequence ID" value="NZ_JAPDPJ010000001.1"/>
</dbReference>
<dbReference type="Gene3D" id="3.40.30.10">
    <property type="entry name" value="Glutaredoxin"/>
    <property type="match status" value="1"/>
</dbReference>
<evidence type="ECO:0000313" key="2">
    <source>
        <dbReference type="Proteomes" id="UP001209229"/>
    </source>
</evidence>
<name>A0AAE3M0U3_9BACT</name>
<proteinExistence type="predicted"/>
<keyword evidence="2" id="KW-1185">Reference proteome</keyword>
<dbReference type="AlphaFoldDB" id="A0AAE3M0U3"/>